<dbReference type="AlphaFoldDB" id="A0A914HFX4"/>
<keyword evidence="1" id="KW-1185">Reference proteome</keyword>
<proteinExistence type="predicted"/>
<accession>A0A914HFX4</accession>
<evidence type="ECO:0000313" key="1">
    <source>
        <dbReference type="Proteomes" id="UP000887572"/>
    </source>
</evidence>
<dbReference type="WBParaSite" id="Gr19_v10_g16257.t1">
    <property type="protein sequence ID" value="Gr19_v10_g16257.t1"/>
    <property type="gene ID" value="Gr19_v10_g16257"/>
</dbReference>
<name>A0A914HFX4_GLORO</name>
<sequence length="58" mass="6716">MAAFNGSDRFWLGRHSDGNAMLKRCGIQKIVRRKKIEMPEKEGLENVENREKESSHLS</sequence>
<protein>
    <submittedName>
        <fullName evidence="2">Uncharacterized protein</fullName>
    </submittedName>
</protein>
<reference evidence="2" key="1">
    <citation type="submission" date="2022-11" db="UniProtKB">
        <authorList>
            <consortium name="WormBaseParasite"/>
        </authorList>
    </citation>
    <scope>IDENTIFICATION</scope>
</reference>
<evidence type="ECO:0000313" key="2">
    <source>
        <dbReference type="WBParaSite" id="Gr19_v10_g16257.t1"/>
    </source>
</evidence>
<dbReference type="Proteomes" id="UP000887572">
    <property type="component" value="Unplaced"/>
</dbReference>
<organism evidence="1 2">
    <name type="scientific">Globodera rostochiensis</name>
    <name type="common">Golden nematode worm</name>
    <name type="synonym">Heterodera rostochiensis</name>
    <dbReference type="NCBI Taxonomy" id="31243"/>
    <lineage>
        <taxon>Eukaryota</taxon>
        <taxon>Metazoa</taxon>
        <taxon>Ecdysozoa</taxon>
        <taxon>Nematoda</taxon>
        <taxon>Chromadorea</taxon>
        <taxon>Rhabditida</taxon>
        <taxon>Tylenchina</taxon>
        <taxon>Tylenchomorpha</taxon>
        <taxon>Tylenchoidea</taxon>
        <taxon>Heteroderidae</taxon>
        <taxon>Heteroderinae</taxon>
        <taxon>Globodera</taxon>
    </lineage>
</organism>